<dbReference type="InterPro" id="IPR032675">
    <property type="entry name" value="LRR_dom_sf"/>
</dbReference>
<gene>
    <name evidence="2" type="ORF">OE88DRAFT_1666835</name>
</gene>
<name>A0A5C3MNH6_9AGAM</name>
<organism evidence="2 3">
    <name type="scientific">Heliocybe sulcata</name>
    <dbReference type="NCBI Taxonomy" id="5364"/>
    <lineage>
        <taxon>Eukaryota</taxon>
        <taxon>Fungi</taxon>
        <taxon>Dikarya</taxon>
        <taxon>Basidiomycota</taxon>
        <taxon>Agaricomycotina</taxon>
        <taxon>Agaricomycetes</taxon>
        <taxon>Gloeophyllales</taxon>
        <taxon>Gloeophyllaceae</taxon>
        <taxon>Heliocybe</taxon>
    </lineage>
</organism>
<reference evidence="2 3" key="1">
    <citation type="journal article" date="2019" name="Nat. Ecol. Evol.">
        <title>Megaphylogeny resolves global patterns of mushroom evolution.</title>
        <authorList>
            <person name="Varga T."/>
            <person name="Krizsan K."/>
            <person name="Foldi C."/>
            <person name="Dima B."/>
            <person name="Sanchez-Garcia M."/>
            <person name="Sanchez-Ramirez S."/>
            <person name="Szollosi G.J."/>
            <person name="Szarkandi J.G."/>
            <person name="Papp V."/>
            <person name="Albert L."/>
            <person name="Andreopoulos W."/>
            <person name="Angelini C."/>
            <person name="Antonin V."/>
            <person name="Barry K.W."/>
            <person name="Bougher N.L."/>
            <person name="Buchanan P."/>
            <person name="Buyck B."/>
            <person name="Bense V."/>
            <person name="Catcheside P."/>
            <person name="Chovatia M."/>
            <person name="Cooper J."/>
            <person name="Damon W."/>
            <person name="Desjardin D."/>
            <person name="Finy P."/>
            <person name="Geml J."/>
            <person name="Haridas S."/>
            <person name="Hughes K."/>
            <person name="Justo A."/>
            <person name="Karasinski D."/>
            <person name="Kautmanova I."/>
            <person name="Kiss B."/>
            <person name="Kocsube S."/>
            <person name="Kotiranta H."/>
            <person name="LaButti K.M."/>
            <person name="Lechner B.E."/>
            <person name="Liimatainen K."/>
            <person name="Lipzen A."/>
            <person name="Lukacs Z."/>
            <person name="Mihaltcheva S."/>
            <person name="Morgado L.N."/>
            <person name="Niskanen T."/>
            <person name="Noordeloos M.E."/>
            <person name="Ohm R.A."/>
            <person name="Ortiz-Santana B."/>
            <person name="Ovrebo C."/>
            <person name="Racz N."/>
            <person name="Riley R."/>
            <person name="Savchenko A."/>
            <person name="Shiryaev A."/>
            <person name="Soop K."/>
            <person name="Spirin V."/>
            <person name="Szebenyi C."/>
            <person name="Tomsovsky M."/>
            <person name="Tulloss R.E."/>
            <person name="Uehling J."/>
            <person name="Grigoriev I.V."/>
            <person name="Vagvolgyi C."/>
            <person name="Papp T."/>
            <person name="Martin F.M."/>
            <person name="Miettinen O."/>
            <person name="Hibbett D.S."/>
            <person name="Nagy L.G."/>
        </authorList>
    </citation>
    <scope>NUCLEOTIDE SEQUENCE [LARGE SCALE GENOMIC DNA]</scope>
    <source>
        <strain evidence="2 3">OMC1185</strain>
    </source>
</reference>
<evidence type="ECO:0000313" key="3">
    <source>
        <dbReference type="Proteomes" id="UP000305948"/>
    </source>
</evidence>
<evidence type="ECO:0000313" key="2">
    <source>
        <dbReference type="EMBL" id="TFK47019.1"/>
    </source>
</evidence>
<dbReference type="AlphaFoldDB" id="A0A5C3MNH6"/>
<feature type="region of interest" description="Disordered" evidence="1">
    <location>
        <begin position="341"/>
        <end position="360"/>
    </location>
</feature>
<dbReference type="Gene3D" id="3.80.10.10">
    <property type="entry name" value="Ribonuclease Inhibitor"/>
    <property type="match status" value="1"/>
</dbReference>
<dbReference type="EMBL" id="ML213526">
    <property type="protein sequence ID" value="TFK47019.1"/>
    <property type="molecule type" value="Genomic_DNA"/>
</dbReference>
<protein>
    <recommendedName>
        <fullName evidence="4">F-box domain-containing protein</fullName>
    </recommendedName>
</protein>
<accession>A0A5C3MNH6</accession>
<evidence type="ECO:0000256" key="1">
    <source>
        <dbReference type="SAM" id="MobiDB-lite"/>
    </source>
</evidence>
<proteinExistence type="predicted"/>
<sequence length="360" mass="40809">MATLPIELYQEILEHVDRRRDLCSLIRVAQTLRAPAQARLYRAIEVRRHDHTDAFCRAILQATHLGALVLSLTISSDEQWRLGDLWQFQSAMPQVWYNIARALRKMPRLEVLRIKSGPHANENSWVLKECPFLLKEFQCDFTFGNELITFLRTQPRISSMSWIDPDKQRGRSERAIDQSAFLAEGDLPVLRRLVTNSTTFAVAVVPGRPITTLRVLSEAIGENLGPSIGASTGPLHCLDIVFPFHQQEATQRFLSDLVRQAPHLRTLGAIKLRRTNVRQIFDALGALRDLRTLVLWDRVDQQTLVSLEAACPSLEAIVCLFQDGMHGHFVRIPMNPIREPQLVRGRGSSPLEGPITEHVS</sequence>
<keyword evidence="3" id="KW-1185">Reference proteome</keyword>
<evidence type="ECO:0008006" key="4">
    <source>
        <dbReference type="Google" id="ProtNLM"/>
    </source>
</evidence>
<dbReference type="Proteomes" id="UP000305948">
    <property type="component" value="Unassembled WGS sequence"/>
</dbReference>